<dbReference type="PANTHER" id="PTHR43471">
    <property type="entry name" value="ABC TRANSPORTER PERMEASE"/>
    <property type="match status" value="1"/>
</dbReference>
<accession>A0A4P8XP31</accession>
<keyword evidence="1" id="KW-0812">Transmembrane</keyword>
<dbReference type="GO" id="GO:0005886">
    <property type="term" value="C:plasma membrane"/>
    <property type="evidence" value="ECO:0007669"/>
    <property type="project" value="UniProtKB-SubCell"/>
</dbReference>
<keyword evidence="3" id="KW-1185">Reference proteome</keyword>
<dbReference type="Proteomes" id="UP000300879">
    <property type="component" value="Chromosome"/>
</dbReference>
<name>A0A4P8XP31_9BACL</name>
<dbReference type="PANTHER" id="PTHR43471:SF1">
    <property type="entry name" value="ABC TRANSPORTER PERMEASE PROTEIN NOSY-RELATED"/>
    <property type="match status" value="1"/>
</dbReference>
<feature type="transmembrane region" description="Helical" evidence="1">
    <location>
        <begin position="78"/>
        <end position="95"/>
    </location>
</feature>
<evidence type="ECO:0000313" key="3">
    <source>
        <dbReference type="Proteomes" id="UP000300879"/>
    </source>
</evidence>
<gene>
    <name evidence="2" type="ORF">E6C60_3972</name>
</gene>
<evidence type="ECO:0000313" key="2">
    <source>
        <dbReference type="EMBL" id="QCT04677.1"/>
    </source>
</evidence>
<protein>
    <submittedName>
        <fullName evidence="2">Putative membrane protein</fullName>
    </submittedName>
</protein>
<dbReference type="GO" id="GO:0140359">
    <property type="term" value="F:ABC-type transporter activity"/>
    <property type="evidence" value="ECO:0007669"/>
    <property type="project" value="InterPro"/>
</dbReference>
<reference evidence="2 3" key="1">
    <citation type="submission" date="2019-05" db="EMBL/GenBank/DDBJ databases">
        <authorList>
            <person name="Chen C."/>
        </authorList>
    </citation>
    <scope>NUCLEOTIDE SEQUENCE [LARGE SCALE GENOMIC DNA]</scope>
    <source>
        <strain evidence="2 3">HB172198</strain>
    </source>
</reference>
<evidence type="ECO:0000256" key="1">
    <source>
        <dbReference type="SAM" id="Phobius"/>
    </source>
</evidence>
<feature type="transmembrane region" description="Helical" evidence="1">
    <location>
        <begin position="124"/>
        <end position="145"/>
    </location>
</feature>
<feature type="transmembrane region" description="Helical" evidence="1">
    <location>
        <begin position="190"/>
        <end position="216"/>
    </location>
</feature>
<keyword evidence="1" id="KW-1133">Transmembrane helix</keyword>
<sequence>MARLSKAGVMNKHQPEDFLSLRAASAMASREIKLGFRSAWAYSFMALFVLLSLALLLIQQQSSGGYTGTTGAVMNLLLYLLPLMALLLGSFSIAAEREEGGWQLLSTYPISTCGYVTGKFAGTLAVLLIIVAAGFGLSGLVSFLVTQTYTFSTYILFLTFSACLIVSFLSLSLLIGALSSNRWQALTLSVAVWFLLVLGWPTLIIAVLGMLPYLWIKPVLMTLVFLNPAELSRLFLVIKLGGGAVLGPEYYKWVGLMAQPEGTLIFLSVSTVWMVLLLGLSAWIMQRRRTHV</sequence>
<dbReference type="KEGG" id="palo:E6C60_3972"/>
<dbReference type="EMBL" id="CP040396">
    <property type="protein sequence ID" value="QCT04677.1"/>
    <property type="molecule type" value="Genomic_DNA"/>
</dbReference>
<proteinExistence type="predicted"/>
<feature type="transmembrane region" description="Helical" evidence="1">
    <location>
        <begin position="151"/>
        <end position="178"/>
    </location>
</feature>
<feature type="transmembrane region" description="Helical" evidence="1">
    <location>
        <begin position="264"/>
        <end position="285"/>
    </location>
</feature>
<dbReference type="Pfam" id="PF12679">
    <property type="entry name" value="ABC2_membrane_2"/>
    <property type="match status" value="1"/>
</dbReference>
<organism evidence="2 3">
    <name type="scientific">Paenibacillus algicola</name>
    <dbReference type="NCBI Taxonomy" id="2565926"/>
    <lineage>
        <taxon>Bacteria</taxon>
        <taxon>Bacillati</taxon>
        <taxon>Bacillota</taxon>
        <taxon>Bacilli</taxon>
        <taxon>Bacillales</taxon>
        <taxon>Paenibacillaceae</taxon>
        <taxon>Paenibacillus</taxon>
    </lineage>
</organism>
<feature type="transmembrane region" description="Helical" evidence="1">
    <location>
        <begin position="39"/>
        <end position="58"/>
    </location>
</feature>
<keyword evidence="1" id="KW-0472">Membrane</keyword>
<dbReference type="AlphaFoldDB" id="A0A4P8XP31"/>
<dbReference type="RefSeq" id="WP_325053168.1">
    <property type="nucleotide sequence ID" value="NZ_CP040396.1"/>
</dbReference>